<dbReference type="EMBL" id="JBHTJH010000004">
    <property type="protein sequence ID" value="MFD0861878.1"/>
    <property type="molecule type" value="Genomic_DNA"/>
</dbReference>
<evidence type="ECO:0000313" key="2">
    <source>
        <dbReference type="Proteomes" id="UP001596978"/>
    </source>
</evidence>
<evidence type="ECO:0000313" key="1">
    <source>
        <dbReference type="EMBL" id="MFD0861878.1"/>
    </source>
</evidence>
<name>A0ABW3CW67_9FLAO</name>
<comment type="caution">
    <text evidence="1">The sequence shown here is derived from an EMBL/GenBank/DDBJ whole genome shotgun (WGS) entry which is preliminary data.</text>
</comment>
<sequence>MEVDYHQETPYSGSLNKKYYFTLSKYQQLLFLQAFFGSSNCTILKVEEEDRFISIKKSTSCTKTITL</sequence>
<gene>
    <name evidence="1" type="ORF">ACFQ1M_06640</name>
</gene>
<accession>A0ABW3CW67</accession>
<organism evidence="1 2">
    <name type="scientific">Sungkyunkwania multivorans</name>
    <dbReference type="NCBI Taxonomy" id="1173618"/>
    <lineage>
        <taxon>Bacteria</taxon>
        <taxon>Pseudomonadati</taxon>
        <taxon>Bacteroidota</taxon>
        <taxon>Flavobacteriia</taxon>
        <taxon>Flavobacteriales</taxon>
        <taxon>Flavobacteriaceae</taxon>
        <taxon>Sungkyunkwania</taxon>
    </lineage>
</organism>
<keyword evidence="2" id="KW-1185">Reference proteome</keyword>
<protein>
    <submittedName>
        <fullName evidence="1">Uncharacterized protein</fullName>
    </submittedName>
</protein>
<proteinExistence type="predicted"/>
<dbReference type="RefSeq" id="WP_386405728.1">
    <property type="nucleotide sequence ID" value="NZ_JBHTJH010000004.1"/>
</dbReference>
<dbReference type="Proteomes" id="UP001596978">
    <property type="component" value="Unassembled WGS sequence"/>
</dbReference>
<reference evidence="2" key="1">
    <citation type="journal article" date="2019" name="Int. J. Syst. Evol. Microbiol.">
        <title>The Global Catalogue of Microorganisms (GCM) 10K type strain sequencing project: providing services to taxonomists for standard genome sequencing and annotation.</title>
        <authorList>
            <consortium name="The Broad Institute Genomics Platform"/>
            <consortium name="The Broad Institute Genome Sequencing Center for Infectious Disease"/>
            <person name="Wu L."/>
            <person name="Ma J."/>
        </authorList>
    </citation>
    <scope>NUCLEOTIDE SEQUENCE [LARGE SCALE GENOMIC DNA]</scope>
    <source>
        <strain evidence="2">CCUG 62952</strain>
    </source>
</reference>